<proteinExistence type="predicted"/>
<accession>A0ABM8ENJ2</accession>
<evidence type="ECO:0000256" key="1">
    <source>
        <dbReference type="SAM" id="SignalP"/>
    </source>
</evidence>
<keyword evidence="1" id="KW-0732">Signal</keyword>
<keyword evidence="3" id="KW-1185">Reference proteome</keyword>
<dbReference type="EMBL" id="AP027151">
    <property type="protein sequence ID" value="BDV44160.1"/>
    <property type="molecule type" value="Genomic_DNA"/>
</dbReference>
<reference evidence="2 3" key="1">
    <citation type="submission" date="2022-12" db="EMBL/GenBank/DDBJ databases">
        <title>Polyphasic characterization of Geotalea uranireducens NIT-SL11 newly isolated from a complex of sewage sludge and microbially reduced graphene oxide.</title>
        <authorList>
            <person name="Xie L."/>
            <person name="Yoshida N."/>
            <person name="Meng L."/>
        </authorList>
    </citation>
    <scope>NUCLEOTIDE SEQUENCE [LARGE SCALE GENOMIC DNA]</scope>
    <source>
        <strain evidence="2 3">NIT-SL11</strain>
    </source>
</reference>
<feature type="signal peptide" evidence="1">
    <location>
        <begin position="1"/>
        <end position="24"/>
    </location>
</feature>
<feature type="chain" id="PRO_5046608059" evidence="1">
    <location>
        <begin position="25"/>
        <end position="420"/>
    </location>
</feature>
<sequence length="420" mass="47321">MRLSRGVFHICTLAAGLLSLPAVGGAVDLGITSDTIVRHLERDDRNGISRSLLPAYEFFRFDYGKLRTPGLSLHAYGWGRVNLEDNYYNHTTAGELLYAYLEYLDPARDYQLRLGRQYIFEGVTKESIDGVYGKTDLIPSVTVSAYSGFPVNLDDTNGRSGDLIAGCRVAQGIPGYYDIAVSYKNVRNDGKADEELLGTDVTLMLPGNITVLGHSTRNLLTGGWGEHSYELRVPFRSFEVRPFYQHYEYDSFLNKNAGGSSPFRFLATSGDEMTVVGSEAFWYPVESIEVGARYKHYEYDPRFGRSNMYTVLATVRRQIFSEVGAEFGRVEGDLSENRYYYGRAYIYADFRRLFVTGDVVYARYDEAIYRKDGALFASVGLGGKVLDPSFKLKFSVDYSDDPYFDKDYRGTLVASYSFGN</sequence>
<evidence type="ECO:0000313" key="2">
    <source>
        <dbReference type="EMBL" id="BDV44160.1"/>
    </source>
</evidence>
<name>A0ABM8ENJ2_9BACT</name>
<organism evidence="2 3">
    <name type="scientific">Geotalea uraniireducens</name>
    <dbReference type="NCBI Taxonomy" id="351604"/>
    <lineage>
        <taxon>Bacteria</taxon>
        <taxon>Pseudomonadati</taxon>
        <taxon>Thermodesulfobacteriota</taxon>
        <taxon>Desulfuromonadia</taxon>
        <taxon>Geobacterales</taxon>
        <taxon>Geobacteraceae</taxon>
        <taxon>Geotalea</taxon>
    </lineage>
</organism>
<dbReference type="RefSeq" id="WP_282000266.1">
    <property type="nucleotide sequence ID" value="NZ_AP027151.1"/>
</dbReference>
<evidence type="ECO:0000313" key="3">
    <source>
        <dbReference type="Proteomes" id="UP001317705"/>
    </source>
</evidence>
<protein>
    <submittedName>
        <fullName evidence="2">Uncharacterized protein</fullName>
    </submittedName>
</protein>
<dbReference type="Proteomes" id="UP001317705">
    <property type="component" value="Chromosome"/>
</dbReference>
<gene>
    <name evidence="2" type="ORF">GURASL_30830</name>
</gene>